<evidence type="ECO:0000313" key="2">
    <source>
        <dbReference type="Proteomes" id="UP000594468"/>
    </source>
</evidence>
<keyword evidence="2" id="KW-1185">Reference proteome</keyword>
<proteinExistence type="predicted"/>
<organism evidence="1 2">
    <name type="scientific">Phototrophicus methaneseepsis</name>
    <dbReference type="NCBI Taxonomy" id="2710758"/>
    <lineage>
        <taxon>Bacteria</taxon>
        <taxon>Bacillati</taxon>
        <taxon>Chloroflexota</taxon>
        <taxon>Candidatus Thermofontia</taxon>
        <taxon>Phototrophicales</taxon>
        <taxon>Phototrophicaceae</taxon>
        <taxon>Phototrophicus</taxon>
    </lineage>
</organism>
<dbReference type="KEGG" id="pmet:G4Y79_04730"/>
<protein>
    <submittedName>
        <fullName evidence="1">Uncharacterized protein</fullName>
    </submittedName>
</protein>
<dbReference type="AlphaFoldDB" id="A0A7S8EB34"/>
<gene>
    <name evidence="1" type="ORF">G4Y79_04730</name>
</gene>
<reference evidence="1 2" key="1">
    <citation type="submission" date="2020-02" db="EMBL/GenBank/DDBJ databases">
        <authorList>
            <person name="Zheng R.K."/>
            <person name="Sun C.M."/>
        </authorList>
    </citation>
    <scope>NUCLEOTIDE SEQUENCE [LARGE SCALE GENOMIC DNA]</scope>
    <source>
        <strain evidence="2">rifampicinis</strain>
    </source>
</reference>
<name>A0A7S8EB34_9CHLR</name>
<evidence type="ECO:0000313" key="1">
    <source>
        <dbReference type="EMBL" id="QPC83691.1"/>
    </source>
</evidence>
<dbReference type="RefSeq" id="WP_195171755.1">
    <property type="nucleotide sequence ID" value="NZ_CP062983.1"/>
</dbReference>
<dbReference type="EMBL" id="CP062983">
    <property type="protein sequence ID" value="QPC83691.1"/>
    <property type="molecule type" value="Genomic_DNA"/>
</dbReference>
<dbReference type="Proteomes" id="UP000594468">
    <property type="component" value="Chromosome"/>
</dbReference>
<sequence length="296" mass="33430">MKISIWRQFSSNHSANFTIVGTFDSASAAQRTADSLRDDLRRIIAWYSQNEPYRQQVLDMATIEPTPIEKDMATQYGIHHEQVIDFLANSRYHDDMVQVFENHVFVSNGNVETFIGPNMFDQLMMKLGAKIALEVEGGEAVLVDIACEVPSKQIGDEIIQEADLSDETNVIKAWPWVVNHPKSRELDDILSGIKTFVENYHTQSDHKSSSVEAINNDYRISQIILCVSARLQQSRTAAEVTLDDRQLAFRGLNFSKIAVGLPAFLTWLESKGCKNIHHSIYQAAWNLPPGMSEDDL</sequence>
<accession>A0A7S8EB34</accession>